<dbReference type="Gene3D" id="3.40.190.10">
    <property type="entry name" value="Periplasmic binding protein-like II"/>
    <property type="match status" value="2"/>
</dbReference>
<keyword evidence="6" id="KW-1185">Reference proteome</keyword>
<feature type="signal peptide" evidence="4">
    <location>
        <begin position="1"/>
        <end position="28"/>
    </location>
</feature>
<reference evidence="6" key="1">
    <citation type="journal article" date="2019" name="Int. J. Syst. Evol. Microbiol.">
        <title>The Global Catalogue of Microorganisms (GCM) 10K type strain sequencing project: providing services to taxonomists for standard genome sequencing and annotation.</title>
        <authorList>
            <consortium name="The Broad Institute Genomics Platform"/>
            <consortium name="The Broad Institute Genome Sequencing Center for Infectious Disease"/>
            <person name="Wu L."/>
            <person name="Ma J."/>
        </authorList>
    </citation>
    <scope>NUCLEOTIDE SEQUENCE [LARGE SCALE GENOMIC DNA]</scope>
    <source>
        <strain evidence="6">KCTC 42730</strain>
    </source>
</reference>
<dbReference type="RefSeq" id="WP_377123549.1">
    <property type="nucleotide sequence ID" value="NZ_JBHRSD010000014.1"/>
</dbReference>
<feature type="chain" id="PRO_5046830683" evidence="4">
    <location>
        <begin position="29"/>
        <end position="403"/>
    </location>
</feature>
<dbReference type="InterPro" id="IPR006059">
    <property type="entry name" value="SBP"/>
</dbReference>
<accession>A0ABV7CJP5</accession>
<evidence type="ECO:0000256" key="4">
    <source>
        <dbReference type="SAM" id="SignalP"/>
    </source>
</evidence>
<keyword evidence="3 4" id="KW-0732">Signal</keyword>
<dbReference type="PANTHER" id="PTHR30061:SF50">
    <property type="entry name" value="MALTOSE_MALTODEXTRIN-BINDING PERIPLASMIC PROTEIN"/>
    <property type="match status" value="1"/>
</dbReference>
<comment type="caution">
    <text evidence="5">The sequence shown here is derived from an EMBL/GenBank/DDBJ whole genome shotgun (WGS) entry which is preliminary data.</text>
</comment>
<proteinExistence type="inferred from homology"/>
<dbReference type="EMBL" id="JBHRSD010000014">
    <property type="protein sequence ID" value="MFC3032746.1"/>
    <property type="molecule type" value="Genomic_DNA"/>
</dbReference>
<name>A0ABV7CJP5_9GAMM</name>
<protein>
    <submittedName>
        <fullName evidence="5">Extracellular solute-binding protein</fullName>
    </submittedName>
</protein>
<evidence type="ECO:0000313" key="5">
    <source>
        <dbReference type="EMBL" id="MFC3032746.1"/>
    </source>
</evidence>
<dbReference type="Proteomes" id="UP001595453">
    <property type="component" value="Unassembled WGS sequence"/>
</dbReference>
<evidence type="ECO:0000256" key="2">
    <source>
        <dbReference type="ARBA" id="ARBA00022448"/>
    </source>
</evidence>
<evidence type="ECO:0000256" key="1">
    <source>
        <dbReference type="ARBA" id="ARBA00008520"/>
    </source>
</evidence>
<keyword evidence="2" id="KW-0813">Transport</keyword>
<dbReference type="Pfam" id="PF13416">
    <property type="entry name" value="SBP_bac_8"/>
    <property type="match status" value="1"/>
</dbReference>
<gene>
    <name evidence="5" type="ORF">ACFOEE_09460</name>
</gene>
<organism evidence="5 6">
    <name type="scientific">Pseudoalteromonas fenneropenaei</name>
    <dbReference type="NCBI Taxonomy" id="1737459"/>
    <lineage>
        <taxon>Bacteria</taxon>
        <taxon>Pseudomonadati</taxon>
        <taxon>Pseudomonadota</taxon>
        <taxon>Gammaproteobacteria</taxon>
        <taxon>Alteromonadales</taxon>
        <taxon>Pseudoalteromonadaceae</taxon>
        <taxon>Pseudoalteromonas</taxon>
    </lineage>
</organism>
<evidence type="ECO:0000256" key="3">
    <source>
        <dbReference type="ARBA" id="ARBA00022729"/>
    </source>
</evidence>
<dbReference type="PANTHER" id="PTHR30061">
    <property type="entry name" value="MALTOSE-BINDING PERIPLASMIC PROTEIN"/>
    <property type="match status" value="1"/>
</dbReference>
<dbReference type="SUPFAM" id="SSF53850">
    <property type="entry name" value="Periplasmic binding protein-like II"/>
    <property type="match status" value="1"/>
</dbReference>
<evidence type="ECO:0000313" key="6">
    <source>
        <dbReference type="Proteomes" id="UP001595453"/>
    </source>
</evidence>
<comment type="similarity">
    <text evidence="1">Belongs to the bacterial solute-binding protein 1 family.</text>
</comment>
<sequence length="403" mass="45421">MIMRKLSPVLFLFSLILICNIMVGSAQAQQNISVAVGMENYDFTPFFAEFTKKTNITVDLLAFANNDLKSELLQQATQDGLPDVIIVPSDYMGLDFLNLSEVPATWLSTKLTPAVRHNSQVNGVYKGVPLLFGNHLLLYYNKKLLTNPPVAWQDFAALKQNIGTDTELIAWNYLEMFWFAAFHNTFGTPLIANGKANLNSPQMVATLKWYKQLRDQLNLDTDCNYTCVNQKFEGGKLAMVINGTWIFNRYGEALGDQLGVAVLPKYHEHPMSPFYSAHVMAFPNQGLTGAKSSALKKLVEFIQSQPLQKQVWQKLQSLPTLDSELNALDKTSQQHNNRNLHHMIKALESATAMPNDPEMAYIWEAMLKGVTRYLADVFDAEQAAQYMQYTAEKSIEHAKQPQP</sequence>